<feature type="compositionally biased region" description="Low complexity" evidence="1">
    <location>
        <begin position="30"/>
        <end position="44"/>
    </location>
</feature>
<feature type="compositionally biased region" description="Low complexity" evidence="1">
    <location>
        <begin position="13"/>
        <end position="23"/>
    </location>
</feature>
<feature type="compositionally biased region" description="Low complexity" evidence="1">
    <location>
        <begin position="121"/>
        <end position="135"/>
    </location>
</feature>
<feature type="compositionally biased region" description="Basic and acidic residues" evidence="1">
    <location>
        <begin position="45"/>
        <end position="60"/>
    </location>
</feature>
<proteinExistence type="predicted"/>
<dbReference type="Gene3D" id="1.10.238.10">
    <property type="entry name" value="EF-hand"/>
    <property type="match status" value="1"/>
</dbReference>
<protein>
    <recommendedName>
        <fullName evidence="4">EF-hand domain-containing protein</fullName>
    </recommendedName>
</protein>
<reference evidence="2 3" key="1">
    <citation type="submission" date="2017-08" db="EMBL/GenBank/DDBJ databases">
        <title>Infants hospitalized years apart are colonized by the same room-sourced microbial strains.</title>
        <authorList>
            <person name="Brooks B."/>
            <person name="Olm M.R."/>
            <person name="Firek B.A."/>
            <person name="Baker R."/>
            <person name="Thomas B.C."/>
            <person name="Morowitz M.J."/>
            <person name="Banfield J.F."/>
        </authorList>
    </citation>
    <scope>NUCLEOTIDE SEQUENCE [LARGE SCALE GENOMIC DNA]</scope>
    <source>
        <strain evidence="2">S2_003_000_R2_14</strain>
    </source>
</reference>
<evidence type="ECO:0008006" key="4">
    <source>
        <dbReference type="Google" id="ProtNLM"/>
    </source>
</evidence>
<name>A0A2W5TI02_9BACT</name>
<dbReference type="InterPro" id="IPR018247">
    <property type="entry name" value="EF_Hand_1_Ca_BS"/>
</dbReference>
<comment type="caution">
    <text evidence="2">The sequence shown here is derived from an EMBL/GenBank/DDBJ whole genome shotgun (WGS) entry which is preliminary data.</text>
</comment>
<evidence type="ECO:0000256" key="1">
    <source>
        <dbReference type="SAM" id="MobiDB-lite"/>
    </source>
</evidence>
<accession>A0A2W5TI02</accession>
<dbReference type="EMBL" id="QFQP01000012">
    <property type="protein sequence ID" value="PZR12286.1"/>
    <property type="molecule type" value="Genomic_DNA"/>
</dbReference>
<feature type="compositionally biased region" description="Polar residues" evidence="1">
    <location>
        <begin position="272"/>
        <end position="281"/>
    </location>
</feature>
<evidence type="ECO:0000313" key="2">
    <source>
        <dbReference type="EMBL" id="PZR12286.1"/>
    </source>
</evidence>
<evidence type="ECO:0000313" key="3">
    <source>
        <dbReference type="Proteomes" id="UP000249061"/>
    </source>
</evidence>
<sequence length="632" mass="65649">MAPVNRRSGSSTNAEQARRNAAAAERRRAAAAARQASARQQSAALERRRDSFTGTRRDSLMRNYNGGANRDLNRLANGGGNSTTRANRDGSQTTTRRNGNVEQSLTTRGGLGGRGAVRFEQTTTRRNGTGSTTQRYNADRDLFGRTSSTQSSETSVTRRGATETRSRSTATDTRGRRTVTESTGTSRERNGVTTSQTRGTVRGQGTRQNTRSSETVTRNADVTTTRGRTSTTGTATTRTDRQVTTENGRARLGSSFDRRTENRVGGSYERLSGTQRPQDTSVSREDRGTRAQGVADAVNGLGVPRHDLITRREETDTSGLTEARRDRPTFAGAFTGTQSAQHLDVGVNGASGRFMRGASAGVYAQTRGRAEGRLGTAEGTLSAHAEARASVDATGTLNSNGLTASATARASVSAEASATGSLTSRPARFLGEDLTVGVTGTARVRAEATAEATGGVRVQRNPPTAVVEGSAGVSAVVRAEAEVTASAGPFSVRATGYASAGAEARASGVIGYEDGRLRIGGSVGAALGVGLGGSAQVEVDVAQIGRMGVDGARRAGRAAHAAADRDGDGRLSMNDVRAGARQATQAAHRAADRDGDGRLGLNDVRAGASQAVSAATSTVANAGRRVASFFGW</sequence>
<feature type="compositionally biased region" description="Low complexity" evidence="1">
    <location>
        <begin position="145"/>
        <end position="159"/>
    </location>
</feature>
<organism evidence="2 3">
    <name type="scientific">Archangium gephyra</name>
    <dbReference type="NCBI Taxonomy" id="48"/>
    <lineage>
        <taxon>Bacteria</taxon>
        <taxon>Pseudomonadati</taxon>
        <taxon>Myxococcota</taxon>
        <taxon>Myxococcia</taxon>
        <taxon>Myxococcales</taxon>
        <taxon>Cystobacterineae</taxon>
        <taxon>Archangiaceae</taxon>
        <taxon>Archangium</taxon>
    </lineage>
</organism>
<dbReference type="PROSITE" id="PS00018">
    <property type="entry name" value="EF_HAND_1"/>
    <property type="match status" value="1"/>
</dbReference>
<dbReference type="Proteomes" id="UP000249061">
    <property type="component" value="Unassembled WGS sequence"/>
</dbReference>
<gene>
    <name evidence="2" type="ORF">DI536_15390</name>
</gene>
<dbReference type="AlphaFoldDB" id="A0A2W5TI02"/>
<feature type="compositionally biased region" description="Polar residues" evidence="1">
    <location>
        <begin position="180"/>
        <end position="218"/>
    </location>
</feature>
<feature type="compositionally biased region" description="Polar residues" evidence="1">
    <location>
        <begin position="82"/>
        <end position="104"/>
    </location>
</feature>
<feature type="region of interest" description="Disordered" evidence="1">
    <location>
        <begin position="1"/>
        <end position="297"/>
    </location>
</feature>
<feature type="compositionally biased region" description="Low complexity" evidence="1">
    <location>
        <begin position="220"/>
        <end position="237"/>
    </location>
</feature>